<dbReference type="EMBL" id="DP000086">
    <property type="protein sequence ID" value="ABB46760.1"/>
    <property type="molecule type" value="Genomic_DNA"/>
</dbReference>
<sequence>MGSLRRWGKHYRCRFSLVLAIPAPIMLTCMCPFSSMFYMIIVEVYLPAIKGEAGKFEGSNSPQPSVTKPRGSSDSVGRMRSLGNVTRSVGEK</sequence>
<keyword evidence="2" id="KW-0472">Membrane</keyword>
<feature type="region of interest" description="Disordered" evidence="1">
    <location>
        <begin position="55"/>
        <end position="92"/>
    </location>
</feature>
<dbReference type="AlphaFoldDB" id="Q33B14"/>
<protein>
    <submittedName>
        <fullName evidence="3">Uncharacterized protein</fullName>
    </submittedName>
</protein>
<reference evidence="3" key="1">
    <citation type="journal article" date="2003" name="Science">
        <title>In-depth view of structure, activity, and evolution of rice chromosome 10.</title>
        <authorList>
            <consortium name="Rice Chromosome 10 Sequencing Consortium"/>
        </authorList>
    </citation>
    <scope>NUCLEOTIDE SEQUENCE [LARGE SCALE GENOMIC DNA]</scope>
</reference>
<proteinExistence type="predicted"/>
<feature type="compositionally biased region" description="Polar residues" evidence="1">
    <location>
        <begin position="58"/>
        <end position="75"/>
    </location>
</feature>
<organism evidence="3">
    <name type="scientific">Oryza sativa subsp. japonica</name>
    <name type="common">Rice</name>
    <dbReference type="NCBI Taxonomy" id="39947"/>
    <lineage>
        <taxon>Eukaryota</taxon>
        <taxon>Viridiplantae</taxon>
        <taxon>Streptophyta</taxon>
        <taxon>Embryophyta</taxon>
        <taxon>Tracheophyta</taxon>
        <taxon>Spermatophyta</taxon>
        <taxon>Magnoliopsida</taxon>
        <taxon>Liliopsida</taxon>
        <taxon>Poales</taxon>
        <taxon>Poaceae</taxon>
        <taxon>BOP clade</taxon>
        <taxon>Oryzoideae</taxon>
        <taxon>Oryzeae</taxon>
        <taxon>Oryzinae</taxon>
        <taxon>Oryza</taxon>
        <taxon>Oryza sativa</taxon>
    </lineage>
</organism>
<reference evidence="3" key="2">
    <citation type="submission" date="2003-05" db="EMBL/GenBank/DDBJ databases">
        <authorList>
            <person name="Buell C.R."/>
            <person name="Wing R.A."/>
            <person name="McCombie W.R."/>
            <person name="Messing J."/>
            <person name="Yuan Q."/>
            <person name="Ouyang S."/>
        </authorList>
    </citation>
    <scope>NUCLEOTIDE SEQUENCE</scope>
</reference>
<keyword evidence="2" id="KW-0812">Transmembrane</keyword>
<accession>Q33B14</accession>
<gene>
    <name evidence="3" type="ordered locus">LOC_Os10g06020</name>
</gene>
<evidence type="ECO:0000256" key="2">
    <source>
        <dbReference type="SAM" id="Phobius"/>
    </source>
</evidence>
<name>Q33B14_ORYSJ</name>
<evidence type="ECO:0000256" key="1">
    <source>
        <dbReference type="SAM" id="MobiDB-lite"/>
    </source>
</evidence>
<feature type="transmembrane region" description="Helical" evidence="2">
    <location>
        <begin position="15"/>
        <end position="41"/>
    </location>
</feature>
<keyword evidence="2" id="KW-1133">Transmembrane helix</keyword>
<reference evidence="3" key="3">
    <citation type="submission" date="2006-07" db="EMBL/GenBank/DDBJ databases">
        <authorList>
            <person name="Buell R."/>
        </authorList>
    </citation>
    <scope>NUCLEOTIDE SEQUENCE</scope>
</reference>
<evidence type="ECO:0000313" key="3">
    <source>
        <dbReference type="EMBL" id="ABB46760.1"/>
    </source>
</evidence>
<feature type="compositionally biased region" description="Polar residues" evidence="1">
    <location>
        <begin position="83"/>
        <end position="92"/>
    </location>
</feature>